<dbReference type="Pfam" id="PF07679">
    <property type="entry name" value="I-set"/>
    <property type="match status" value="5"/>
</dbReference>
<feature type="region of interest" description="Disordered" evidence="9">
    <location>
        <begin position="187"/>
        <end position="208"/>
    </location>
</feature>
<dbReference type="PANTHER" id="PTHR47633">
    <property type="entry name" value="IMMUNOGLOBULIN"/>
    <property type="match status" value="1"/>
</dbReference>
<feature type="domain" description="Ig-like" evidence="10">
    <location>
        <begin position="432"/>
        <end position="536"/>
    </location>
</feature>
<dbReference type="Ensembl" id="ENSPMGT00000011566.1">
    <property type="protein sequence ID" value="ENSPMGP00000010848.1"/>
    <property type="gene ID" value="ENSPMGG00000008989.1"/>
</dbReference>
<evidence type="ECO:0000256" key="4">
    <source>
        <dbReference type="ARBA" id="ARBA00022737"/>
    </source>
</evidence>
<feature type="compositionally biased region" description="Low complexity" evidence="9">
    <location>
        <begin position="406"/>
        <end position="441"/>
    </location>
</feature>
<feature type="domain" description="Ig-like" evidence="10">
    <location>
        <begin position="1227"/>
        <end position="1311"/>
    </location>
</feature>
<evidence type="ECO:0000256" key="2">
    <source>
        <dbReference type="ARBA" id="ARBA00022490"/>
    </source>
</evidence>
<comment type="similarity">
    <text evidence="8">Belongs to the myotilin/palladin family.</text>
</comment>
<feature type="domain" description="Ig-like" evidence="10">
    <location>
        <begin position="1128"/>
        <end position="1217"/>
    </location>
</feature>
<dbReference type="InterPro" id="IPR003598">
    <property type="entry name" value="Ig_sub2"/>
</dbReference>
<protein>
    <recommendedName>
        <fullName evidence="10">Ig-like domain-containing protein</fullName>
    </recommendedName>
</protein>
<feature type="region of interest" description="Disordered" evidence="9">
    <location>
        <begin position="84"/>
        <end position="158"/>
    </location>
</feature>
<evidence type="ECO:0000256" key="7">
    <source>
        <dbReference type="ARBA" id="ARBA00023319"/>
    </source>
</evidence>
<keyword evidence="3" id="KW-0597">Phosphoprotein</keyword>
<evidence type="ECO:0000313" key="11">
    <source>
        <dbReference type="Ensembl" id="ENSPMGP00000010848.1"/>
    </source>
</evidence>
<sequence length="1378" mass="151811">MQDNTEQQPSLSQMLRESYLAEARAQQRHSEMSRSDASSSRLQIYSSLKGKAEDSMGHTDQHFPDLSAFLSQEELDKSVNLARQAIGHEPRDERAEVKGHSEICSAPPASEFRETPHTTYAPDRKTHKPSSRQDNVRNSRDSGDAYNDFNRSSRSVPYGLETQSKKEFLNKAADFIEELSSLFKANSSKRVRPRSCKTHRGRSQNKSQADGMVLPIACDNRERSVLAPDIDKDRPGPVDDQEPEVQADSRTEEFQECVSEEQQFATVTSEGTEAVSTALTESSFPVDTVCEPPKFIQKLKSREVSEGSKVQLDCIVQGQPVPEVRWFCEGKELENCPDIQIITNGEHHSLIIAEAFEEDTGRYSCFASNFYGTDSTSAEIYVEDSPEVQLTEELTLAPSNPLTTDPSVSAPEPLSSAPEPLSSAPEPLSSAPEPLSSAPVPLSSRLQDLDASEGQLVVLECRVKGTPSPRVEWYQDSKLIQDSPEFRILQKSKQSDICTLVIAEVFPEDSGTFKCTASNNYGSVSNSDPPAQTETSAQPHQPVQVQIQSDVQAQENPIWSPRLQREPHPPPFHPYVSTVIPPPQTQPPAPPFITTTITSTAYVNTAPAPRQPPVSAPLLTSTMTAPTVNTTFSAPVITSPLLPSFSSAPPIPQFKSPAQVMTSPPPAPQLSTLPPSLSAAPVTQMNTIHASHLNLSPAALGRTAPVPQFFTPPAPKLSTVQTDSTISFATSQTFNYARPKEFITAQSFSPVRSPSPTESPVPLLQELAAEFSSSATSSPTIPPFSPPPRIFPTRVLQSPTSPPSLVSSPTLGSMLLNTVFGLRAQSPPQAASPTSSSSTPSPIQNPVAFLSSVLPSLSPLKATNEMGLPKRAPIGVCLCRPIKKTAKARVPSLEEIRESKECLLIDIEKKLRLKDDTPQYQHQQMATLCMNSLHEITVTVNALFIVKVLIHCYIIFQEYKISNFEQRLMSEIEFRLERTPVEESDDEVQHEDVPTGKCIAPIFDKKLKNFRAMEGVPVTFSCKLVGVPVPKVYWFKDGKQILRKNTHYRKIREGDGTCALHIESVTSDDDGNYTVMAANPQGRISCSGHLIVQTGSARNRQTPISAQRVRSRIQEVETEQTQERFFRPHFLQAPGDMMAHEGKLCRLDCKVSGLPNPELMWLVNGRPIYPDLYHKMLVRENGVHSLVIDPLTQKDAGTYTCIASNKAGQSSFNLELSVVEKEMKHPPQFVEKLQNMGIPEGTPVRLECRVVGMPSPVIFWKKDNETIPRTRDRISMHQDVTGYVCLLIQPTTKEDAGWYTVSAKNEAGIVSCTCRLDIYAQWHQSVPAPMKKTQRTGSRYAALTGQGLDIKSAFCAPDTSPYLFASSPPEATLESDEL</sequence>
<dbReference type="GO" id="GO:0003779">
    <property type="term" value="F:actin binding"/>
    <property type="evidence" value="ECO:0007669"/>
    <property type="project" value="UniProtKB-KW"/>
</dbReference>
<feature type="compositionally biased region" description="Basic and acidic residues" evidence="9">
    <location>
        <begin position="86"/>
        <end position="101"/>
    </location>
</feature>
<dbReference type="InterPro" id="IPR013098">
    <property type="entry name" value="Ig_I-set"/>
</dbReference>
<evidence type="ECO:0000256" key="5">
    <source>
        <dbReference type="ARBA" id="ARBA00023157"/>
    </source>
</evidence>
<evidence type="ECO:0000256" key="9">
    <source>
        <dbReference type="SAM" id="MobiDB-lite"/>
    </source>
</evidence>
<feature type="compositionally biased region" description="Basic and acidic residues" evidence="9">
    <location>
        <begin position="134"/>
        <end position="143"/>
    </location>
</feature>
<evidence type="ECO:0000313" key="12">
    <source>
        <dbReference type="Proteomes" id="UP000261520"/>
    </source>
</evidence>
<feature type="compositionally biased region" description="Basic and acidic residues" evidence="9">
    <location>
        <begin position="50"/>
        <end position="63"/>
    </location>
</feature>
<dbReference type="InterPro" id="IPR003599">
    <property type="entry name" value="Ig_sub"/>
</dbReference>
<dbReference type="FunFam" id="2.60.40.10:FF:000761">
    <property type="entry name" value="palladin isoform X2"/>
    <property type="match status" value="1"/>
</dbReference>
<dbReference type="InterPro" id="IPR036179">
    <property type="entry name" value="Ig-like_dom_sf"/>
</dbReference>
<dbReference type="SMART" id="SM00408">
    <property type="entry name" value="IGc2"/>
    <property type="match status" value="5"/>
</dbReference>
<accession>A0A3B4A1F0</accession>
<evidence type="ECO:0000256" key="1">
    <source>
        <dbReference type="ARBA" id="ARBA00004216"/>
    </source>
</evidence>
<keyword evidence="2" id="KW-0963">Cytoplasm</keyword>
<dbReference type="SMART" id="SM00409">
    <property type="entry name" value="IG"/>
    <property type="match status" value="5"/>
</dbReference>
<dbReference type="GO" id="GO:0030018">
    <property type="term" value="C:Z disc"/>
    <property type="evidence" value="ECO:0007669"/>
    <property type="project" value="UniProtKB-SubCell"/>
</dbReference>
<comment type="subcellular location">
    <subcellularLocation>
        <location evidence="1">Cytoplasm</location>
        <location evidence="1">Myofibril</location>
        <location evidence="1">Sarcomere</location>
        <location evidence="1">Z line</location>
    </subcellularLocation>
</comment>
<dbReference type="PROSITE" id="PS50835">
    <property type="entry name" value="IG_LIKE"/>
    <property type="match status" value="5"/>
</dbReference>
<keyword evidence="4" id="KW-0677">Repeat</keyword>
<keyword evidence="6" id="KW-0009">Actin-binding</keyword>
<dbReference type="FunFam" id="2.60.40.10:FF:000032">
    <property type="entry name" value="palladin isoform X1"/>
    <property type="match status" value="1"/>
</dbReference>
<dbReference type="Proteomes" id="UP000261520">
    <property type="component" value="Unplaced"/>
</dbReference>
<feature type="compositionally biased region" description="Polar residues" evidence="9">
    <location>
        <begin position="1"/>
        <end position="15"/>
    </location>
</feature>
<reference evidence="11" key="2">
    <citation type="submission" date="2025-09" db="UniProtKB">
        <authorList>
            <consortium name="Ensembl"/>
        </authorList>
    </citation>
    <scope>IDENTIFICATION</scope>
</reference>
<evidence type="ECO:0000256" key="8">
    <source>
        <dbReference type="ARBA" id="ARBA00061540"/>
    </source>
</evidence>
<feature type="region of interest" description="Disordered" evidence="9">
    <location>
        <begin position="397"/>
        <end position="441"/>
    </location>
</feature>
<proteinExistence type="inferred from homology"/>
<dbReference type="GO" id="GO:0004672">
    <property type="term" value="F:protein kinase activity"/>
    <property type="evidence" value="ECO:0007669"/>
    <property type="project" value="TreeGrafter"/>
</dbReference>
<dbReference type="Gene3D" id="2.60.40.10">
    <property type="entry name" value="Immunoglobulins"/>
    <property type="match status" value="5"/>
</dbReference>
<feature type="region of interest" description="Disordered" evidence="9">
    <location>
        <begin position="1"/>
        <end position="63"/>
    </location>
</feature>
<name>A0A3B4A1F0_9GOBI</name>
<feature type="compositionally biased region" description="Basic residues" evidence="9">
    <location>
        <begin position="187"/>
        <end position="203"/>
    </location>
</feature>
<organism evidence="11 12">
    <name type="scientific">Periophthalmus magnuspinnatus</name>
    <dbReference type="NCBI Taxonomy" id="409849"/>
    <lineage>
        <taxon>Eukaryota</taxon>
        <taxon>Metazoa</taxon>
        <taxon>Chordata</taxon>
        <taxon>Craniata</taxon>
        <taxon>Vertebrata</taxon>
        <taxon>Euteleostomi</taxon>
        <taxon>Actinopterygii</taxon>
        <taxon>Neopterygii</taxon>
        <taxon>Teleostei</taxon>
        <taxon>Neoteleostei</taxon>
        <taxon>Acanthomorphata</taxon>
        <taxon>Gobiaria</taxon>
        <taxon>Gobiiformes</taxon>
        <taxon>Gobioidei</taxon>
        <taxon>Gobiidae</taxon>
        <taxon>Oxudercinae</taxon>
        <taxon>Periophthalmus</taxon>
    </lineage>
</organism>
<feature type="region of interest" description="Disordered" evidence="9">
    <location>
        <begin position="523"/>
        <end position="545"/>
    </location>
</feature>
<feature type="domain" description="Ig-like" evidence="10">
    <location>
        <begin position="1001"/>
        <end position="1085"/>
    </location>
</feature>
<feature type="domain" description="Ig-like" evidence="10">
    <location>
        <begin position="293"/>
        <end position="383"/>
    </location>
</feature>
<dbReference type="SUPFAM" id="SSF48726">
    <property type="entry name" value="Immunoglobulin"/>
    <property type="match status" value="5"/>
</dbReference>
<keyword evidence="5" id="KW-1015">Disulfide bond</keyword>
<dbReference type="FunFam" id="2.60.40.10:FF:000256">
    <property type="entry name" value="myopalladin isoform X1"/>
    <property type="match status" value="1"/>
</dbReference>
<dbReference type="FunFam" id="2.60.40.10:FF:001108">
    <property type="entry name" value="palladin isoform X2"/>
    <property type="match status" value="1"/>
</dbReference>
<reference evidence="11" key="1">
    <citation type="submission" date="2025-08" db="UniProtKB">
        <authorList>
            <consortium name="Ensembl"/>
        </authorList>
    </citation>
    <scope>IDENTIFICATION</scope>
</reference>
<dbReference type="STRING" id="409849.ENSPMGP00000010848"/>
<evidence type="ECO:0000259" key="10">
    <source>
        <dbReference type="PROSITE" id="PS50835"/>
    </source>
</evidence>
<dbReference type="PANTHER" id="PTHR47633:SF4">
    <property type="entry name" value="MYOPALLADIN ISOFORM X1"/>
    <property type="match status" value="1"/>
</dbReference>
<dbReference type="InterPro" id="IPR007110">
    <property type="entry name" value="Ig-like_dom"/>
</dbReference>
<dbReference type="InterPro" id="IPR013783">
    <property type="entry name" value="Ig-like_fold"/>
</dbReference>
<dbReference type="FunFam" id="2.60.40.10:FF:002203">
    <property type="entry name" value="Titin, tandem duplicate 1"/>
    <property type="match status" value="1"/>
</dbReference>
<keyword evidence="7" id="KW-0393">Immunoglobulin domain</keyword>
<keyword evidence="12" id="KW-1185">Reference proteome</keyword>
<evidence type="ECO:0000256" key="6">
    <source>
        <dbReference type="ARBA" id="ARBA00023203"/>
    </source>
</evidence>
<evidence type="ECO:0000256" key="3">
    <source>
        <dbReference type="ARBA" id="ARBA00022553"/>
    </source>
</evidence>